<organism evidence="1 2">
    <name type="scientific">Schizopora paradoxa</name>
    <dbReference type="NCBI Taxonomy" id="27342"/>
    <lineage>
        <taxon>Eukaryota</taxon>
        <taxon>Fungi</taxon>
        <taxon>Dikarya</taxon>
        <taxon>Basidiomycota</taxon>
        <taxon>Agaricomycotina</taxon>
        <taxon>Agaricomycetes</taxon>
        <taxon>Hymenochaetales</taxon>
        <taxon>Schizoporaceae</taxon>
        <taxon>Schizopora</taxon>
    </lineage>
</organism>
<name>A0A0H2RZ40_9AGAM</name>
<sequence>MVVDGGQTGKIVQNPRIAVLRRSLENFEAIVLPPCPVATPLKIARYDIKLSSEIKSSQSFQQDAMEMRIRQCDDNIYSRQLRLLRRPSPTLRSLTSRFGRGFSMEEDDQVYGTHPDASTCSKVIWEILTSCDGGAPCDGLPGARARFRRR</sequence>
<dbReference type="InParanoid" id="A0A0H2RZ40"/>
<proteinExistence type="predicted"/>
<reference evidence="1 2" key="1">
    <citation type="submission" date="2015-04" db="EMBL/GenBank/DDBJ databases">
        <title>Complete genome sequence of Schizopora paradoxa KUC8140, a cosmopolitan wood degrader in East Asia.</title>
        <authorList>
            <consortium name="DOE Joint Genome Institute"/>
            <person name="Min B."/>
            <person name="Park H."/>
            <person name="Jang Y."/>
            <person name="Kim J.-J."/>
            <person name="Kim K.H."/>
            <person name="Pangilinan J."/>
            <person name="Lipzen A."/>
            <person name="Riley R."/>
            <person name="Grigoriev I.V."/>
            <person name="Spatafora J.W."/>
            <person name="Choi I.-G."/>
        </authorList>
    </citation>
    <scope>NUCLEOTIDE SEQUENCE [LARGE SCALE GENOMIC DNA]</scope>
    <source>
        <strain evidence="1 2">KUC8140</strain>
    </source>
</reference>
<dbReference type="EMBL" id="KQ086038">
    <property type="protein sequence ID" value="KLO10011.1"/>
    <property type="molecule type" value="Genomic_DNA"/>
</dbReference>
<dbReference type="AlphaFoldDB" id="A0A0H2RZ40"/>
<accession>A0A0H2RZ40</accession>
<keyword evidence="2" id="KW-1185">Reference proteome</keyword>
<evidence type="ECO:0000313" key="2">
    <source>
        <dbReference type="Proteomes" id="UP000053477"/>
    </source>
</evidence>
<evidence type="ECO:0000313" key="1">
    <source>
        <dbReference type="EMBL" id="KLO10011.1"/>
    </source>
</evidence>
<gene>
    <name evidence="1" type="ORF">SCHPADRAFT_538470</name>
</gene>
<protein>
    <submittedName>
        <fullName evidence="1">Uncharacterized protein</fullName>
    </submittedName>
</protein>
<dbReference type="Proteomes" id="UP000053477">
    <property type="component" value="Unassembled WGS sequence"/>
</dbReference>